<dbReference type="Pfam" id="PF09907">
    <property type="entry name" value="HigB_toxin"/>
    <property type="match status" value="1"/>
</dbReference>
<proteinExistence type="predicted"/>
<evidence type="ECO:0000313" key="2">
    <source>
        <dbReference type="Proteomes" id="UP000184346"/>
    </source>
</evidence>
<protein>
    <submittedName>
        <fullName evidence="1">mRNA interferase HigB</fullName>
    </submittedName>
</protein>
<organism evidence="1 2">
    <name type="scientific">Modicisalibacter ilicicola DSM 19980</name>
    <dbReference type="NCBI Taxonomy" id="1121942"/>
    <lineage>
        <taxon>Bacteria</taxon>
        <taxon>Pseudomonadati</taxon>
        <taxon>Pseudomonadota</taxon>
        <taxon>Gammaproteobacteria</taxon>
        <taxon>Oceanospirillales</taxon>
        <taxon>Halomonadaceae</taxon>
        <taxon>Modicisalibacter</taxon>
    </lineage>
</organism>
<dbReference type="GO" id="GO:0004519">
    <property type="term" value="F:endonuclease activity"/>
    <property type="evidence" value="ECO:0007669"/>
    <property type="project" value="InterPro"/>
</dbReference>
<dbReference type="GO" id="GO:0003723">
    <property type="term" value="F:RNA binding"/>
    <property type="evidence" value="ECO:0007669"/>
    <property type="project" value="InterPro"/>
</dbReference>
<name>A0A1M4WHJ8_9GAMM</name>
<reference evidence="1 2" key="1">
    <citation type="submission" date="2016-11" db="EMBL/GenBank/DDBJ databases">
        <authorList>
            <person name="Jaros S."/>
            <person name="Januszkiewicz K."/>
            <person name="Wedrychowicz H."/>
        </authorList>
    </citation>
    <scope>NUCLEOTIDE SEQUENCE [LARGE SCALE GENOMIC DNA]</scope>
    <source>
        <strain evidence="1 2">DSM 19980</strain>
    </source>
</reference>
<dbReference type="GO" id="GO:0110001">
    <property type="term" value="C:toxin-antitoxin complex"/>
    <property type="evidence" value="ECO:0007669"/>
    <property type="project" value="InterPro"/>
</dbReference>
<gene>
    <name evidence="1" type="ORF">SAMN02745148_01206</name>
</gene>
<dbReference type="EMBL" id="FQUJ01000004">
    <property type="protein sequence ID" value="SHE80630.1"/>
    <property type="molecule type" value="Genomic_DNA"/>
</dbReference>
<dbReference type="AlphaFoldDB" id="A0A1M4WHJ8"/>
<dbReference type="OrthoDB" id="9799912at2"/>
<dbReference type="InterPro" id="IPR018669">
    <property type="entry name" value="Toxin_HigB"/>
</dbReference>
<evidence type="ECO:0000313" key="1">
    <source>
        <dbReference type="EMBL" id="SHE80630.1"/>
    </source>
</evidence>
<dbReference type="STRING" id="1121942.SAMN02745148_01206"/>
<keyword evidence="2" id="KW-1185">Reference proteome</keyword>
<sequence length="100" mass="11589">MRIIAIKNLRDFWNTHPDAKAPLEAWVEEARHATWKDAHDIKAKYRNASPVGNKRVVFNIKGNDYRLIVAIAYRFGAVYIKFIGTHKEYDKVDAATVEME</sequence>
<accession>A0A1M4WHJ8</accession>
<dbReference type="Proteomes" id="UP000184346">
    <property type="component" value="Unassembled WGS sequence"/>
</dbReference>